<proteinExistence type="predicted"/>
<keyword evidence="1" id="KW-0614">Plasmid</keyword>
<sequence>MMMSRAIRTREARPAMLPPSAYFLAASQMLAVARCLFNAGLLPPSGLRAALIWSEHLSRAGMRLWRQRRARRGR</sequence>
<dbReference type="AlphaFoldDB" id="A0A0H5Q9A1"/>
<accession>A0A0H5Q9A1</accession>
<reference evidence="1" key="2">
    <citation type="submission" date="2015-07" db="EMBL/GenBank/DDBJ databases">
        <title>Plasmids, circular viruses and viroids from rat gut.</title>
        <authorList>
            <person name="Jorgensen T.J."/>
            <person name="Hansen M.A."/>
            <person name="Xu Z."/>
            <person name="Tabak M.A."/>
            <person name="Sorensen S.J."/>
            <person name="Hansen L.H."/>
        </authorList>
    </citation>
    <scope>NUCLEOTIDE SEQUENCE</scope>
    <source>
        <plasmid evidence="1">pRGRH1799</plasmid>
    </source>
</reference>
<protein>
    <submittedName>
        <fullName evidence="1">Uncharacterized protein</fullName>
    </submittedName>
</protein>
<evidence type="ECO:0000313" key="1">
    <source>
        <dbReference type="EMBL" id="CRY97955.1"/>
    </source>
</evidence>
<organism evidence="1">
    <name type="scientific">uncultured prokaryote</name>
    <dbReference type="NCBI Taxonomy" id="198431"/>
    <lineage>
        <taxon>unclassified sequences</taxon>
        <taxon>environmental samples</taxon>
    </lineage>
</organism>
<name>A0A0H5Q9A1_9ZZZZ</name>
<geneLocation type="plasmid" evidence="1">
    <name>pRGRH1799</name>
</geneLocation>
<dbReference type="EMBL" id="LN854298">
    <property type="protein sequence ID" value="CRY97955.1"/>
    <property type="molecule type" value="Genomic_DNA"/>
</dbReference>
<reference evidence="1" key="1">
    <citation type="submission" date="2015-06" db="EMBL/GenBank/DDBJ databases">
        <authorList>
            <person name="Joergensen T."/>
        </authorList>
    </citation>
    <scope>NUCLEOTIDE SEQUENCE</scope>
    <source>
        <plasmid evidence="1">pRGRH1799</plasmid>
    </source>
</reference>